<organism evidence="4 5">
    <name type="scientific">Effusibacillus consociatus</name>
    <dbReference type="NCBI Taxonomy" id="1117041"/>
    <lineage>
        <taxon>Bacteria</taxon>
        <taxon>Bacillati</taxon>
        <taxon>Bacillota</taxon>
        <taxon>Bacilli</taxon>
        <taxon>Bacillales</taxon>
        <taxon>Alicyclobacillaceae</taxon>
        <taxon>Effusibacillus</taxon>
    </lineage>
</organism>
<evidence type="ECO:0000313" key="4">
    <source>
        <dbReference type="EMBL" id="MFC4766178.1"/>
    </source>
</evidence>
<evidence type="ECO:0000256" key="1">
    <source>
        <dbReference type="ARBA" id="ARBA00007177"/>
    </source>
</evidence>
<dbReference type="HAMAP" id="MF_01384">
    <property type="entry name" value="UreD"/>
    <property type="match status" value="1"/>
</dbReference>
<keyword evidence="5" id="KW-1185">Reference proteome</keyword>
<dbReference type="InterPro" id="IPR002669">
    <property type="entry name" value="UreD"/>
</dbReference>
<dbReference type="PANTHER" id="PTHR33643">
    <property type="entry name" value="UREASE ACCESSORY PROTEIN D"/>
    <property type="match status" value="1"/>
</dbReference>
<protein>
    <recommendedName>
        <fullName evidence="3">Urease accessory protein UreD</fullName>
    </recommendedName>
</protein>
<name>A0ABV9PX05_9BACL</name>
<dbReference type="RefSeq" id="WP_380023914.1">
    <property type="nucleotide sequence ID" value="NZ_JBHSHC010000014.1"/>
</dbReference>
<dbReference type="PANTHER" id="PTHR33643:SF1">
    <property type="entry name" value="UREASE ACCESSORY PROTEIN D"/>
    <property type="match status" value="1"/>
</dbReference>
<comment type="subcellular location">
    <subcellularLocation>
        <location evidence="3">Cytoplasm</location>
    </subcellularLocation>
</comment>
<comment type="subunit">
    <text evidence="3">UreD, UreF and UreG form a complex that acts as a GTP-hydrolysis-dependent molecular chaperone, activating the urease apoprotein by helping to assemble the nickel containing metallocenter of UreC. The UreE protein probably delivers the nickel.</text>
</comment>
<proteinExistence type="inferred from homology"/>
<dbReference type="Pfam" id="PF01774">
    <property type="entry name" value="UreD"/>
    <property type="match status" value="1"/>
</dbReference>
<evidence type="ECO:0000256" key="3">
    <source>
        <dbReference type="HAMAP-Rule" id="MF_01384"/>
    </source>
</evidence>
<dbReference type="EMBL" id="JBHSHC010000014">
    <property type="protein sequence ID" value="MFC4766178.1"/>
    <property type="molecule type" value="Genomic_DNA"/>
</dbReference>
<keyword evidence="3" id="KW-0996">Nickel insertion</keyword>
<keyword evidence="3" id="KW-0963">Cytoplasm</keyword>
<dbReference type="Proteomes" id="UP001596002">
    <property type="component" value="Unassembled WGS sequence"/>
</dbReference>
<comment type="similarity">
    <text evidence="1 3">Belongs to the UreD family.</text>
</comment>
<sequence>MRVHGVWKGTVGVREGRSALLHSFHQSPLKVAKPFAGERGELLLYLMDSSPGLFNGDTQEIECTLEKGASLYLTNQSSCKLHPSLEMGETSQIQRFNVRKGALLEYFPEALVPYHGANYFGETVLEMQGGAQAIVGEIITPGRAGRGELFQYEKIASQFSVSWEGQLAVWDSLLLEPARWNTSRGIFDGYTHIGTLWVLSEQITHDHVKMLETFLDSHQKEELYAGTSLLARNGLVMRMLGPSVWRLQSLMHECWDLIRRELLGKPAPQIRK</sequence>
<evidence type="ECO:0000313" key="5">
    <source>
        <dbReference type="Proteomes" id="UP001596002"/>
    </source>
</evidence>
<gene>
    <name evidence="3" type="primary">ureD</name>
    <name evidence="4" type="ORF">ACFO8Q_02030</name>
</gene>
<accession>A0ABV9PX05</accession>
<keyword evidence="2 3" id="KW-0143">Chaperone</keyword>
<evidence type="ECO:0000256" key="2">
    <source>
        <dbReference type="ARBA" id="ARBA00023186"/>
    </source>
</evidence>
<comment type="function">
    <text evidence="3">Required for maturation of urease via the functional incorporation of the urease nickel metallocenter.</text>
</comment>
<reference evidence="5" key="1">
    <citation type="journal article" date="2019" name="Int. J. Syst. Evol. Microbiol.">
        <title>The Global Catalogue of Microorganisms (GCM) 10K type strain sequencing project: providing services to taxonomists for standard genome sequencing and annotation.</title>
        <authorList>
            <consortium name="The Broad Institute Genomics Platform"/>
            <consortium name="The Broad Institute Genome Sequencing Center for Infectious Disease"/>
            <person name="Wu L."/>
            <person name="Ma J."/>
        </authorList>
    </citation>
    <scope>NUCLEOTIDE SEQUENCE [LARGE SCALE GENOMIC DNA]</scope>
    <source>
        <strain evidence="5">WYCCWR 12678</strain>
    </source>
</reference>
<comment type="caution">
    <text evidence="4">The sequence shown here is derived from an EMBL/GenBank/DDBJ whole genome shotgun (WGS) entry which is preliminary data.</text>
</comment>